<accession>A0A6M4GS55</accession>
<dbReference type="GO" id="GO:0016226">
    <property type="term" value="P:iron-sulfur cluster assembly"/>
    <property type="evidence" value="ECO:0007669"/>
    <property type="project" value="TreeGrafter"/>
</dbReference>
<gene>
    <name evidence="3" type="ORF">DSM104443_00967</name>
</gene>
<dbReference type="KEGG" id="uru:DSM104443_00967"/>
<evidence type="ECO:0000256" key="2">
    <source>
        <dbReference type="SAM" id="MobiDB-lite"/>
    </source>
</evidence>
<feature type="region of interest" description="Disordered" evidence="2">
    <location>
        <begin position="18"/>
        <end position="41"/>
    </location>
</feature>
<reference evidence="3 4" key="1">
    <citation type="submission" date="2020-04" db="EMBL/GenBank/DDBJ databases">
        <title>Usitatibacter rugosus gen. nov., sp. nov. and Usitatibacter palustris sp. nov., novel members of Usitatibacteraceae fam. nov. within the order Nitrosomonadales isolated from soil.</title>
        <authorList>
            <person name="Huber K.J."/>
            <person name="Neumann-Schaal M."/>
            <person name="Geppert A."/>
            <person name="Luckner M."/>
            <person name="Wanner G."/>
            <person name="Overmann J."/>
        </authorList>
    </citation>
    <scope>NUCLEOTIDE SEQUENCE [LARGE SCALE GENOMIC DNA]</scope>
    <source>
        <strain evidence="3 4">0125_3</strain>
    </source>
</reference>
<comment type="similarity">
    <text evidence="1">Belongs to the BolA/IbaG family.</text>
</comment>
<dbReference type="Proteomes" id="UP000501534">
    <property type="component" value="Chromosome"/>
</dbReference>
<name>A0A6M4GS55_9PROT</name>
<dbReference type="Pfam" id="PF01722">
    <property type="entry name" value="BolA"/>
    <property type="match status" value="1"/>
</dbReference>
<dbReference type="InterPro" id="IPR002634">
    <property type="entry name" value="BolA"/>
</dbReference>
<sequence>MNTEQAIRERLSVLHPSAVELRDDSDSHAGHAGHRPGGGSHWQLTIVSEAFRGQPPVARHRMVYEALGDLMKRDIHALQIEAFAPEQL</sequence>
<proteinExistence type="inferred from homology"/>
<dbReference type="InterPro" id="IPR036065">
    <property type="entry name" value="BolA-like_sf"/>
</dbReference>
<dbReference type="EMBL" id="CP053069">
    <property type="protein sequence ID" value="QJR09916.1"/>
    <property type="molecule type" value="Genomic_DNA"/>
</dbReference>
<protein>
    <recommendedName>
        <fullName evidence="5">BolA family transcriptional regulator</fullName>
    </recommendedName>
</protein>
<evidence type="ECO:0000256" key="1">
    <source>
        <dbReference type="RuleBase" id="RU003860"/>
    </source>
</evidence>
<keyword evidence="4" id="KW-1185">Reference proteome</keyword>
<dbReference type="RefSeq" id="WP_171090025.1">
    <property type="nucleotide sequence ID" value="NZ_CP053069.1"/>
</dbReference>
<organism evidence="3 4">
    <name type="scientific">Usitatibacter rugosus</name>
    <dbReference type="NCBI Taxonomy" id="2732067"/>
    <lineage>
        <taxon>Bacteria</taxon>
        <taxon>Pseudomonadati</taxon>
        <taxon>Pseudomonadota</taxon>
        <taxon>Betaproteobacteria</taxon>
        <taxon>Nitrosomonadales</taxon>
        <taxon>Usitatibacteraceae</taxon>
        <taxon>Usitatibacter</taxon>
    </lineage>
</organism>
<feature type="compositionally biased region" description="Basic and acidic residues" evidence="2">
    <location>
        <begin position="20"/>
        <end position="29"/>
    </location>
</feature>
<dbReference type="SUPFAM" id="SSF82657">
    <property type="entry name" value="BolA-like"/>
    <property type="match status" value="1"/>
</dbReference>
<dbReference type="Gene3D" id="3.30.300.90">
    <property type="entry name" value="BolA-like"/>
    <property type="match status" value="1"/>
</dbReference>
<evidence type="ECO:0008006" key="5">
    <source>
        <dbReference type="Google" id="ProtNLM"/>
    </source>
</evidence>
<evidence type="ECO:0000313" key="4">
    <source>
        <dbReference type="Proteomes" id="UP000501534"/>
    </source>
</evidence>
<dbReference type="PANTHER" id="PTHR46230:SF7">
    <property type="entry name" value="BOLA-LIKE PROTEIN 1"/>
    <property type="match status" value="1"/>
</dbReference>
<dbReference type="PANTHER" id="PTHR46230">
    <property type="match status" value="1"/>
</dbReference>
<dbReference type="PIRSF" id="PIRSF003113">
    <property type="entry name" value="BolA"/>
    <property type="match status" value="1"/>
</dbReference>
<dbReference type="AlphaFoldDB" id="A0A6M4GS55"/>
<evidence type="ECO:0000313" key="3">
    <source>
        <dbReference type="EMBL" id="QJR09916.1"/>
    </source>
</evidence>